<dbReference type="Proteomes" id="UP000610746">
    <property type="component" value="Unassembled WGS sequence"/>
</dbReference>
<keyword evidence="2" id="KW-1185">Reference proteome</keyword>
<organism evidence="1 2">
    <name type="scientific">Frigoriflavimonas asaccharolytica</name>
    <dbReference type="NCBI Taxonomy" id="2735899"/>
    <lineage>
        <taxon>Bacteria</taxon>
        <taxon>Pseudomonadati</taxon>
        <taxon>Bacteroidota</taxon>
        <taxon>Flavobacteriia</taxon>
        <taxon>Flavobacteriales</taxon>
        <taxon>Weeksellaceae</taxon>
        <taxon>Frigoriflavimonas</taxon>
    </lineage>
</organism>
<comment type="caution">
    <text evidence="1">The sequence shown here is derived from an EMBL/GenBank/DDBJ whole genome shotgun (WGS) entry which is preliminary data.</text>
</comment>
<name>A0A8J8GCF1_9FLAO</name>
<accession>A0A8J8GCF1</accession>
<evidence type="ECO:0000313" key="1">
    <source>
        <dbReference type="EMBL" id="NRS93957.1"/>
    </source>
</evidence>
<evidence type="ECO:0000313" key="2">
    <source>
        <dbReference type="Proteomes" id="UP000610746"/>
    </source>
</evidence>
<reference evidence="1" key="1">
    <citation type="submission" date="2020-05" db="EMBL/GenBank/DDBJ databases">
        <title>Genomic Encyclopedia of Type Strains, Phase IV (KMG-V): Genome sequencing to study the core and pangenomes of soil and plant-associated prokaryotes.</title>
        <authorList>
            <person name="Whitman W."/>
        </authorList>
    </citation>
    <scope>NUCLEOTIDE SEQUENCE</scope>
    <source>
        <strain evidence="1">16F</strain>
    </source>
</reference>
<dbReference type="RefSeq" id="WP_173780494.1">
    <property type="nucleotide sequence ID" value="NZ_JABSNO010000034.1"/>
</dbReference>
<gene>
    <name evidence="1" type="ORF">HNQ03_003049</name>
</gene>
<sequence length="191" mass="21271">MTFFAILFFVNISAQINFSGSATLYDNTQSSTVANPTSIIEKAQIIILEGGEMHNNDILTNIADVNIIEINSSPIYREGKTLAKKLQSVEENQSLEEIVSTKDVKMESTEVKVIFQEHPSKDSFQSSTKLIPVSIFTSKFVLKIVSAINYTENITIQSDKCSLKIPNYSSVAFSYSLEKANLFNRPPPNFS</sequence>
<protein>
    <submittedName>
        <fullName evidence="1">Uncharacterized protein</fullName>
    </submittedName>
</protein>
<proteinExistence type="predicted"/>
<dbReference type="AlphaFoldDB" id="A0A8J8GCF1"/>
<dbReference type="EMBL" id="JABSNO010000034">
    <property type="protein sequence ID" value="NRS93957.1"/>
    <property type="molecule type" value="Genomic_DNA"/>
</dbReference>